<dbReference type="InterPro" id="IPR023267">
    <property type="entry name" value="RCMT"/>
</dbReference>
<keyword evidence="4 5" id="KW-0694">RNA-binding</keyword>
<evidence type="ECO:0000259" key="7">
    <source>
        <dbReference type="PROSITE" id="PS51686"/>
    </source>
</evidence>
<feature type="region of interest" description="Disordered" evidence="6">
    <location>
        <begin position="1"/>
        <end position="30"/>
    </location>
</feature>
<dbReference type="InterPro" id="IPR035926">
    <property type="entry name" value="NusB-like_sf"/>
</dbReference>
<dbReference type="Pfam" id="PF01189">
    <property type="entry name" value="Methyltr_RsmB-F"/>
    <property type="match status" value="1"/>
</dbReference>
<dbReference type="PRINTS" id="PR02008">
    <property type="entry name" value="RCMTFAMILY"/>
</dbReference>
<organism evidence="8 9">
    <name type="scientific">Brevibacterium samyangense</name>
    <dbReference type="NCBI Taxonomy" id="366888"/>
    <lineage>
        <taxon>Bacteria</taxon>
        <taxon>Bacillati</taxon>
        <taxon>Actinomycetota</taxon>
        <taxon>Actinomycetes</taxon>
        <taxon>Micrococcales</taxon>
        <taxon>Brevibacteriaceae</taxon>
        <taxon>Brevibacterium</taxon>
    </lineage>
</organism>
<dbReference type="SUPFAM" id="SSF48013">
    <property type="entry name" value="NusB-like"/>
    <property type="match status" value="1"/>
</dbReference>
<dbReference type="Gene3D" id="1.10.940.10">
    <property type="entry name" value="NusB-like"/>
    <property type="match status" value="1"/>
</dbReference>
<keyword evidence="1 5" id="KW-0489">Methyltransferase</keyword>
<dbReference type="PANTHER" id="PTHR22807:SF53">
    <property type="entry name" value="RIBOSOMAL RNA SMALL SUBUNIT METHYLTRANSFERASE B-RELATED"/>
    <property type="match status" value="1"/>
</dbReference>
<evidence type="ECO:0000256" key="6">
    <source>
        <dbReference type="SAM" id="MobiDB-lite"/>
    </source>
</evidence>
<accession>A0ABP5EXF2</accession>
<dbReference type="Gene3D" id="3.40.50.150">
    <property type="entry name" value="Vaccinia Virus protein VP39"/>
    <property type="match status" value="1"/>
</dbReference>
<evidence type="ECO:0000313" key="8">
    <source>
        <dbReference type="EMBL" id="GAA2008433.1"/>
    </source>
</evidence>
<proteinExistence type="inferred from homology"/>
<comment type="similarity">
    <text evidence="5">Belongs to the class I-like SAM-binding methyltransferase superfamily. RsmB/NOP family.</text>
</comment>
<dbReference type="InterPro" id="IPR001678">
    <property type="entry name" value="MeTrfase_RsmB-F_NOP2_dom"/>
</dbReference>
<feature type="binding site" evidence="5">
    <location>
        <position position="327"/>
    </location>
    <ligand>
        <name>S-adenosyl-L-methionine</name>
        <dbReference type="ChEBI" id="CHEBI:59789"/>
    </ligand>
</feature>
<evidence type="ECO:0000256" key="4">
    <source>
        <dbReference type="ARBA" id="ARBA00022884"/>
    </source>
</evidence>
<name>A0ABP5EXF2_9MICO</name>
<sequence length="497" mass="52213">MSEFSRRPRRPRKAGTPGTPGTARPQGRPNPRRLAWQVLHDVAANDAYANLLLPGALAKAGVSGPEAALATELTYGTLRGLGLYDAVIAHAASRPVARIDIRALAAMRLGTHQILGMRTADHAAVSETVALVKKVQPRAAGFTNAVLRRVSERSREEWIALLTADADEAHTLEVRTSHPAWTVRALREALAAHGRDPEDIEALLAADNTPARVCVTALPGVADRDSIAQEFGTPTPLSPYGVHLDGGNPLAVPAVREGTARVQDEGSQLVALALAEAPLGTPGDPASAADLRGLPWFDMCAGPGGKTSVLAARARETGGGVQVVATDASAHRAHLVEDSTRVFADAVEVHAADGREFGHAHPGAFARVLVDVPCSGLGALRRRPEARWRRKPSDVTDLAPVQRALLASAWDSLAVGGVLAYTTCSPHAEETLGVIREAVDRLGGLEVLDAPAVLAGITGTDAARFASAEVAGGTCVQLWPDRHDTDGMFLALLRKVH</sequence>
<keyword evidence="2 5" id="KW-0808">Transferase</keyword>
<dbReference type="InterPro" id="IPR006027">
    <property type="entry name" value="NusB_RsmB_TIM44"/>
</dbReference>
<comment type="caution">
    <text evidence="8">The sequence shown here is derived from an EMBL/GenBank/DDBJ whole genome shotgun (WGS) entry which is preliminary data.</text>
</comment>
<feature type="binding site" evidence="5">
    <location>
        <begin position="300"/>
        <end position="306"/>
    </location>
    <ligand>
        <name>S-adenosyl-L-methionine</name>
        <dbReference type="ChEBI" id="CHEBI:59789"/>
    </ligand>
</feature>
<dbReference type="PANTHER" id="PTHR22807">
    <property type="entry name" value="NOP2 YEAST -RELATED NOL1/NOP2/FMU SUN DOMAIN-CONTAINING"/>
    <property type="match status" value="1"/>
</dbReference>
<evidence type="ECO:0000313" key="9">
    <source>
        <dbReference type="Proteomes" id="UP001500755"/>
    </source>
</evidence>
<feature type="binding site" evidence="5">
    <location>
        <position position="353"/>
    </location>
    <ligand>
        <name>S-adenosyl-L-methionine</name>
        <dbReference type="ChEBI" id="CHEBI:59789"/>
    </ligand>
</feature>
<protein>
    <submittedName>
        <fullName evidence="8">Transcription antitermination factor NusB</fullName>
    </submittedName>
</protein>
<feature type="active site" description="Nucleophile" evidence="5">
    <location>
        <position position="424"/>
    </location>
</feature>
<feature type="domain" description="SAM-dependent MTase RsmB/NOP-type" evidence="7">
    <location>
        <begin position="188"/>
        <end position="496"/>
    </location>
</feature>
<dbReference type="InterPro" id="IPR029063">
    <property type="entry name" value="SAM-dependent_MTases_sf"/>
</dbReference>
<keyword evidence="9" id="KW-1185">Reference proteome</keyword>
<feature type="binding site" evidence="5">
    <location>
        <position position="371"/>
    </location>
    <ligand>
        <name>S-adenosyl-L-methionine</name>
        <dbReference type="ChEBI" id="CHEBI:59789"/>
    </ligand>
</feature>
<reference evidence="9" key="1">
    <citation type="journal article" date="2019" name="Int. J. Syst. Evol. Microbiol.">
        <title>The Global Catalogue of Microorganisms (GCM) 10K type strain sequencing project: providing services to taxonomists for standard genome sequencing and annotation.</title>
        <authorList>
            <consortium name="The Broad Institute Genomics Platform"/>
            <consortium name="The Broad Institute Genome Sequencing Center for Infectious Disease"/>
            <person name="Wu L."/>
            <person name="Ma J."/>
        </authorList>
    </citation>
    <scope>NUCLEOTIDE SEQUENCE [LARGE SCALE GENOMIC DNA]</scope>
    <source>
        <strain evidence="9">JCM 14546</strain>
    </source>
</reference>
<dbReference type="EMBL" id="BAAANO010000017">
    <property type="protein sequence ID" value="GAA2008433.1"/>
    <property type="molecule type" value="Genomic_DNA"/>
</dbReference>
<dbReference type="Pfam" id="PF01029">
    <property type="entry name" value="NusB"/>
    <property type="match status" value="1"/>
</dbReference>
<evidence type="ECO:0000256" key="5">
    <source>
        <dbReference type="PROSITE-ProRule" id="PRU01023"/>
    </source>
</evidence>
<dbReference type="InterPro" id="IPR049560">
    <property type="entry name" value="MeTrfase_RsmB-F_NOP2_cat"/>
</dbReference>
<evidence type="ECO:0000256" key="3">
    <source>
        <dbReference type="ARBA" id="ARBA00022691"/>
    </source>
</evidence>
<keyword evidence="3 5" id="KW-0949">S-adenosyl-L-methionine</keyword>
<evidence type="ECO:0000256" key="2">
    <source>
        <dbReference type="ARBA" id="ARBA00022679"/>
    </source>
</evidence>
<dbReference type="RefSeq" id="WP_344309049.1">
    <property type="nucleotide sequence ID" value="NZ_BAAANO010000017.1"/>
</dbReference>
<dbReference type="SUPFAM" id="SSF53335">
    <property type="entry name" value="S-adenosyl-L-methionine-dependent methyltransferases"/>
    <property type="match status" value="1"/>
</dbReference>
<evidence type="ECO:0000256" key="1">
    <source>
        <dbReference type="ARBA" id="ARBA00022603"/>
    </source>
</evidence>
<dbReference type="Proteomes" id="UP001500755">
    <property type="component" value="Unassembled WGS sequence"/>
</dbReference>
<gene>
    <name evidence="8" type="ORF">GCM10009755_18610</name>
</gene>
<dbReference type="PROSITE" id="PS51686">
    <property type="entry name" value="SAM_MT_RSMB_NOP"/>
    <property type="match status" value="1"/>
</dbReference>